<feature type="signal peptide" evidence="1">
    <location>
        <begin position="1"/>
        <end position="21"/>
    </location>
</feature>
<dbReference type="InParanoid" id="A8PRX9"/>
<accession>A8PRX9</accession>
<keyword evidence="1" id="KW-0732">Signal</keyword>
<dbReference type="Proteomes" id="UP000008837">
    <property type="component" value="Unassembled WGS sequence"/>
</dbReference>
<feature type="chain" id="PRO_5005335376" description="Cyclin N-terminal domain-containing protein" evidence="1">
    <location>
        <begin position="22"/>
        <end position="144"/>
    </location>
</feature>
<dbReference type="GeneID" id="5856683"/>
<dbReference type="CDD" id="cd20557">
    <property type="entry name" value="CYCLIN_ScPCL1-like"/>
    <property type="match status" value="1"/>
</dbReference>
<dbReference type="STRING" id="425265.A8PRX9"/>
<evidence type="ECO:0000313" key="3">
    <source>
        <dbReference type="Proteomes" id="UP000008837"/>
    </source>
</evidence>
<evidence type="ECO:0000313" key="2">
    <source>
        <dbReference type="EMBL" id="EDP45163.1"/>
    </source>
</evidence>
<dbReference type="PANTHER" id="PTHR15615">
    <property type="match status" value="1"/>
</dbReference>
<dbReference type="AlphaFoldDB" id="A8PRX9"/>
<dbReference type="OrthoDB" id="286814at2759"/>
<dbReference type="PANTHER" id="PTHR15615:SF36">
    <property type="entry name" value="PHO85 CYCLIN-5"/>
    <property type="match status" value="1"/>
</dbReference>
<gene>
    <name evidence="2" type="ORF">MGL_0152</name>
</gene>
<dbReference type="GO" id="GO:0016538">
    <property type="term" value="F:cyclin-dependent protein serine/threonine kinase regulator activity"/>
    <property type="evidence" value="ECO:0007669"/>
    <property type="project" value="TreeGrafter"/>
</dbReference>
<dbReference type="Gene3D" id="1.10.472.10">
    <property type="entry name" value="Cyclin-like"/>
    <property type="match status" value="1"/>
</dbReference>
<dbReference type="GO" id="GO:0005634">
    <property type="term" value="C:nucleus"/>
    <property type="evidence" value="ECO:0007669"/>
    <property type="project" value="TreeGrafter"/>
</dbReference>
<dbReference type="RefSeq" id="XP_001732377.1">
    <property type="nucleotide sequence ID" value="XM_001732325.1"/>
</dbReference>
<dbReference type="GO" id="GO:0000307">
    <property type="term" value="C:cyclin-dependent protein kinase holoenzyme complex"/>
    <property type="evidence" value="ECO:0007669"/>
    <property type="project" value="TreeGrafter"/>
</dbReference>
<dbReference type="Pfam" id="PF08613">
    <property type="entry name" value="Cyclin"/>
    <property type="match status" value="1"/>
</dbReference>
<dbReference type="GO" id="GO:0019901">
    <property type="term" value="F:protein kinase binding"/>
    <property type="evidence" value="ECO:0007669"/>
    <property type="project" value="InterPro"/>
</dbReference>
<keyword evidence="3" id="KW-1185">Reference proteome</keyword>
<comment type="caution">
    <text evidence="2">The sequence shown here is derived from an EMBL/GenBank/DDBJ whole genome shotgun (WGS) entry which is preliminary data.</text>
</comment>
<evidence type="ECO:0000256" key="1">
    <source>
        <dbReference type="SAM" id="SignalP"/>
    </source>
</evidence>
<evidence type="ECO:0008006" key="4">
    <source>
        <dbReference type="Google" id="ProtNLM"/>
    </source>
</evidence>
<reference evidence="2 3" key="1">
    <citation type="journal article" date="2007" name="Proc. Natl. Acad. Sci. U.S.A.">
        <title>Dandruff-associated Malassezia genomes reveal convergent and divergent virulence traits shared with plant and human fungal pathogens.</title>
        <authorList>
            <person name="Xu J."/>
            <person name="Saunders C.W."/>
            <person name="Hu P."/>
            <person name="Grant R.A."/>
            <person name="Boekhout T."/>
            <person name="Kuramae E.E."/>
            <person name="Kronstad J.W."/>
            <person name="Deangelis Y.M."/>
            <person name="Reeder N.L."/>
            <person name="Johnstone K.R."/>
            <person name="Leland M."/>
            <person name="Fieno A.M."/>
            <person name="Begley W.M."/>
            <person name="Sun Y."/>
            <person name="Lacey M.P."/>
            <person name="Chaudhary T."/>
            <person name="Keough T."/>
            <person name="Chu L."/>
            <person name="Sears R."/>
            <person name="Yuan B."/>
            <person name="Dawson T.L.Jr."/>
        </authorList>
    </citation>
    <scope>NUCLEOTIDE SEQUENCE [LARGE SCALE GENOMIC DNA]</scope>
    <source>
        <strain evidence="3">ATCC MYA-4612 / CBS 7966</strain>
    </source>
</reference>
<name>A8PRX9_MALGO</name>
<dbReference type="EMBL" id="AAYY01000001">
    <property type="protein sequence ID" value="EDP45163.1"/>
    <property type="molecule type" value="Genomic_DNA"/>
</dbReference>
<protein>
    <recommendedName>
        <fullName evidence="4">Cyclin N-terminal domain-containing protein</fullName>
    </recommendedName>
</protein>
<sequence length="144" mass="16204">MRSASPLLCGRRMFLAAIVVASKFLQDRTYSNRTWSKISGLGTQEIDQLERVFLKMIRYDLVVNHAQWMKWTAELSSPHVKSSCITASTGQSAVNPTIFSPPRLHRVTSENVIGQALQFDSLLNEPQHNMGRGKRAFLRHGSSC</sequence>
<dbReference type="InterPro" id="IPR013922">
    <property type="entry name" value="Cyclin_PHO80-like"/>
</dbReference>
<dbReference type="VEuPathDB" id="FungiDB:MGL_0152"/>
<organism evidence="2 3">
    <name type="scientific">Malassezia globosa (strain ATCC MYA-4612 / CBS 7966)</name>
    <name type="common">Dandruff-associated fungus</name>
    <dbReference type="NCBI Taxonomy" id="425265"/>
    <lineage>
        <taxon>Eukaryota</taxon>
        <taxon>Fungi</taxon>
        <taxon>Dikarya</taxon>
        <taxon>Basidiomycota</taxon>
        <taxon>Ustilaginomycotina</taxon>
        <taxon>Malasseziomycetes</taxon>
        <taxon>Malasseziales</taxon>
        <taxon>Malasseziaceae</taxon>
        <taxon>Malassezia</taxon>
    </lineage>
</organism>
<dbReference type="KEGG" id="mgl:MGL_0152"/>
<proteinExistence type="predicted"/>